<keyword evidence="4" id="KW-1185">Reference proteome</keyword>
<proteinExistence type="predicted"/>
<reference evidence="3 4" key="1">
    <citation type="submission" date="2019-06" db="EMBL/GenBank/DDBJ databases">
        <title>Thermomonas aquatica sp. nov., isolated from an industrial wastewater treatment plant.</title>
        <authorList>
            <person name="Jeon J.H."/>
            <person name="Park D.-S."/>
        </authorList>
    </citation>
    <scope>NUCLEOTIDE SEQUENCE [LARGE SCALE GENOMIC DNA]</scope>
    <source>
        <strain evidence="3 4">SY21</strain>
    </source>
</reference>
<dbReference type="NCBIfam" id="TIGR01901">
    <property type="entry name" value="adhes_NPXG"/>
    <property type="match status" value="1"/>
</dbReference>
<feature type="signal peptide" evidence="1">
    <location>
        <begin position="1"/>
        <end position="36"/>
    </location>
</feature>
<dbReference type="Pfam" id="PF18676">
    <property type="entry name" value="MBG_2"/>
    <property type="match status" value="2"/>
</dbReference>
<dbReference type="Gene3D" id="3.30.160.710">
    <property type="match status" value="1"/>
</dbReference>
<evidence type="ECO:0000256" key="1">
    <source>
        <dbReference type="SAM" id="SignalP"/>
    </source>
</evidence>
<dbReference type="InterPro" id="IPR006626">
    <property type="entry name" value="PbH1"/>
</dbReference>
<dbReference type="InterPro" id="IPR050909">
    <property type="entry name" value="Bact_Autotransporter_VF"/>
</dbReference>
<keyword evidence="1" id="KW-0732">Signal</keyword>
<protein>
    <submittedName>
        <fullName evidence="3">Filamentous hemagglutinin N-terminal domain-containing protein</fullName>
    </submittedName>
</protein>
<evidence type="ECO:0000259" key="2">
    <source>
        <dbReference type="SMART" id="SM00912"/>
    </source>
</evidence>
<dbReference type="SMART" id="SM00710">
    <property type="entry name" value="PbH1"/>
    <property type="match status" value="8"/>
</dbReference>
<dbReference type="PANTHER" id="PTHR12338">
    <property type="entry name" value="AUTOTRANSPORTER"/>
    <property type="match status" value="1"/>
</dbReference>
<dbReference type="InterPro" id="IPR008638">
    <property type="entry name" value="FhaB/CdiA-like_TPS"/>
</dbReference>
<dbReference type="OrthoDB" id="218680at2"/>
<dbReference type="PANTHER" id="PTHR12338:SF5">
    <property type="entry name" value="ANTIGEN 43-RELATED"/>
    <property type="match status" value="1"/>
</dbReference>
<dbReference type="InterPro" id="IPR041286">
    <property type="entry name" value="MBG_2"/>
</dbReference>
<evidence type="ECO:0000313" key="3">
    <source>
        <dbReference type="EMBL" id="QDA56276.1"/>
    </source>
</evidence>
<dbReference type="KEGG" id="thes:FHQ07_02545"/>
<dbReference type="SMART" id="SM00912">
    <property type="entry name" value="Haemagg_act"/>
    <property type="match status" value="1"/>
</dbReference>
<dbReference type="RefSeq" id="WP_139715204.1">
    <property type="nucleotide sequence ID" value="NZ_CP040871.1"/>
</dbReference>
<evidence type="ECO:0000313" key="4">
    <source>
        <dbReference type="Proteomes" id="UP000308149"/>
    </source>
</evidence>
<feature type="domain" description="Filamentous haemagglutinin FhaB/tRNA nuclease CdiA-like TPS" evidence="2">
    <location>
        <begin position="36"/>
        <end position="156"/>
    </location>
</feature>
<dbReference type="InterPro" id="IPR011050">
    <property type="entry name" value="Pectin_lyase_fold/virulence"/>
</dbReference>
<sequence>MRSKHTSKRLRTVRRHRLALALVGAMAMPMAAPALAQNLPESGAVVNGTASIGTAGNQMTITQSTKGAIIDWGSFSIGAGYGVTFNQQFGNNSVTLNRVVSALGPGYSVSASVIDGSLSANGSVFLINPAGITFGNGAAVNVGGLVASTLWMNSGDFINGLSTGQYVFNGFNGDPSASHQVRNHADLNIGANGLAFVGPTLWNSGAIVTNGGNIGFGAGTAVTLDFVGDGLTQVTINAAPTVDSAIIQDRFGTMTADGRQILLRTAATAAGTGGAIAVSGTLRAQSIANVNGRIELTSVGGAVMVGAPGIFSDAGSPYTVGTLDVSGQAGENGGSVLIQGSGFSMVNDDDTPLTPADPLSVGSMINASGGANGGQVDIQTTGAIFTLPLSLIAADGTLGNGGQVRIQAGGNMLLAGTDITAASKAANGGAIALLSSTGSIATNGTLVASGAGNGGRIDLLAPNGAVNLVGGFATASGGADGGDVQLTGDTIQVGAGVEIRADGGSGSGGTIGLASASSLAAYGLLSARGGSTGGSIGTFSGGTFDIRGLVVDAGSTAGAAGLWTLWAPDIDVVDGADVGPVGGTVLGSNVQDADINNALATGTSVTLRAGTVPSDGGDIFFGNGVDITYAGGGALAFRADANGGIGGTNFGIGATAGSLSMAFNADASNLNNGFAGIGFSNATLASNGADILFYGQSDTAAGFASNYATGVGLANSTISTAGGNVLIRGSSTGADASADDAGVVLDNTSIDAGAGGVSIHGTGADVTSGVILSFSNIAAGSGGALIDGQAIAADGVYANGSDISTSGGDISVTGIGGARGVYLDGALYSAGGDIVVHGEGGTGNGLDLSGPVDSAGGDIAMYGASTDATGLEFGGGYYDGIVSAGGDISLTGHGATGGVALYQSNGSGPIVLFAPADVDTINSAGGDITITGTASAADAIGVYSYGVDLIGGAGDVTVDGSSPLGVGILLANGAGIGTTTGAITLIGEGANFGLDIADGAIDTDSGDISLTGDALAAGATAGVRVAGGGLSTNGGSIAVTGSSAGGVGVQLGDGGAFAIDSNGGAISIDGTGVTAGVSMQGNTVDSGGGAIDVAGIASGAGAIGVDLTDARLIGTSGDVTVLGNAAAGTGVNFAGQSGISTTTGGIGVTGIGATVGLALTGGELSTDSGHFDLRGRGTGAASDGLVIGQGISIATNGGGIELSGEGGSGAGISLAAGSSVDAGNSLVVIRAGNDGSSDAIRIGGTIASSMAVNLRPGGVDANGGLTERTADAILLGGGTAGFALSGAELALIDTPQLVIGSNLHAGAIQVLGGIARAGNLTLQNDGGSGGIDIQAAVDVGNGTLALSSGGDITQGSSGAITAHSLLARAGGDVLLADANNNVAANTLAGSAGGDFEYQDVDALAIGSVSALGMNAGANGLASIGATGIAAGGNVFVRNLAGDMTLNAGVSGVNIDLVTANTLQNPAGASLLASGDWRVWANTWVGETRGGLAGDGNLPNLYGCAFLGQCGVTVPGIDNHFIYVQQPTALISFDNFTREYGLPNPVFTFTVTGAILGDSGANVASGTGTTTATIGSNVGNYAITGNFSSAAGYRIQFVPGTLAITPATLLFTADPFVRYLGTENPLFTGTVTGFRNGDTVQSVFGDGIVWNSPAGLLSPIGFYPINGGTSAINYVFAQAPGNATALQIIPLPQLSSTPIDLIRETVNTYVYDRNFGGAPMCALNASLEDQQLASTGDELSNEWSKVRSRPNLTNCFETERKNGCGDF</sequence>
<organism evidence="3 4">
    <name type="scientific">Thermomonas aquatica</name>
    <dbReference type="NCBI Taxonomy" id="2202149"/>
    <lineage>
        <taxon>Bacteria</taxon>
        <taxon>Pseudomonadati</taxon>
        <taxon>Pseudomonadota</taxon>
        <taxon>Gammaproteobacteria</taxon>
        <taxon>Lysobacterales</taxon>
        <taxon>Lysobacteraceae</taxon>
        <taxon>Thermomonas</taxon>
    </lineage>
</organism>
<dbReference type="EMBL" id="CP040871">
    <property type="protein sequence ID" value="QDA56276.1"/>
    <property type="molecule type" value="Genomic_DNA"/>
</dbReference>
<dbReference type="Gene3D" id="2.160.20.10">
    <property type="entry name" value="Single-stranded right-handed beta-helix, Pectin lyase-like"/>
    <property type="match status" value="2"/>
</dbReference>
<dbReference type="InterPro" id="IPR012334">
    <property type="entry name" value="Pectin_lyas_fold"/>
</dbReference>
<name>A0A5B7ZPA0_9GAMM</name>
<dbReference type="Pfam" id="PF05860">
    <property type="entry name" value="TPS"/>
    <property type="match status" value="1"/>
</dbReference>
<feature type="chain" id="PRO_5023000284" evidence="1">
    <location>
        <begin position="37"/>
        <end position="1766"/>
    </location>
</feature>
<gene>
    <name evidence="3" type="ORF">FHQ07_02545</name>
</gene>
<dbReference type="Proteomes" id="UP000308149">
    <property type="component" value="Chromosome"/>
</dbReference>
<dbReference type="SUPFAM" id="SSF51126">
    <property type="entry name" value="Pectin lyase-like"/>
    <property type="match status" value="1"/>
</dbReference>
<accession>A0A5B7ZPA0</accession>